<name>A0A8A3P6S1_9HELO</name>
<dbReference type="AlphaFoldDB" id="A0A8A3P6S1"/>
<dbReference type="Proteomes" id="UP000672032">
    <property type="component" value="Chromosome 1"/>
</dbReference>
<gene>
    <name evidence="1" type="ORF">DSL72_003982</name>
</gene>
<dbReference type="SUPFAM" id="SSF51197">
    <property type="entry name" value="Clavaminate synthase-like"/>
    <property type="match status" value="1"/>
</dbReference>
<reference evidence="1" key="1">
    <citation type="submission" date="2020-10" db="EMBL/GenBank/DDBJ databases">
        <title>Genome Sequence of Monilinia vaccinii-corymbosi Sheds Light on Mummy Berry Disease Infection of Blueberry and Mating Type.</title>
        <authorList>
            <person name="Yow A.G."/>
            <person name="Zhang Y."/>
            <person name="Bansal K."/>
            <person name="Eacker S.M."/>
            <person name="Sullivan S."/>
            <person name="Liachko I."/>
            <person name="Cubeta M.A."/>
            <person name="Rollins J.A."/>
            <person name="Ashrafi H."/>
        </authorList>
    </citation>
    <scope>NUCLEOTIDE SEQUENCE</scope>
    <source>
        <strain evidence="1">RL-1</strain>
    </source>
</reference>
<organism evidence="1 2">
    <name type="scientific">Monilinia vaccinii-corymbosi</name>
    <dbReference type="NCBI Taxonomy" id="61207"/>
    <lineage>
        <taxon>Eukaryota</taxon>
        <taxon>Fungi</taxon>
        <taxon>Dikarya</taxon>
        <taxon>Ascomycota</taxon>
        <taxon>Pezizomycotina</taxon>
        <taxon>Leotiomycetes</taxon>
        <taxon>Helotiales</taxon>
        <taxon>Sclerotiniaceae</taxon>
        <taxon>Monilinia</taxon>
    </lineage>
</organism>
<dbReference type="EMBL" id="CP063405">
    <property type="protein sequence ID" value="QSZ29468.1"/>
    <property type="molecule type" value="Genomic_DNA"/>
</dbReference>
<evidence type="ECO:0000313" key="1">
    <source>
        <dbReference type="EMBL" id="QSZ29468.1"/>
    </source>
</evidence>
<dbReference type="InterPro" id="IPR027443">
    <property type="entry name" value="IPNS-like_sf"/>
</dbReference>
<sequence length="90" mass="10494">MPWLRKPKVPISPTRDFTTPSLRWLRFSEGLGLDYLTVWIVRMDAHSCLWEHCDYVELDGGNEKLRLHVPLITIPTAVLHFSGWRVHLTA</sequence>
<proteinExistence type="predicted"/>
<evidence type="ECO:0000313" key="2">
    <source>
        <dbReference type="Proteomes" id="UP000672032"/>
    </source>
</evidence>
<dbReference type="OrthoDB" id="5338920at2759"/>
<keyword evidence="2" id="KW-1185">Reference proteome</keyword>
<accession>A0A8A3P6S1</accession>
<protein>
    <submittedName>
        <fullName evidence="1">Uncharacterized protein</fullName>
    </submittedName>
</protein>
<dbReference type="Gene3D" id="2.60.120.330">
    <property type="entry name" value="B-lactam Antibiotic, Isopenicillin N Synthase, Chain"/>
    <property type="match status" value="1"/>
</dbReference>